<proteinExistence type="predicted"/>
<dbReference type="Proteomes" id="UP000604046">
    <property type="component" value="Unassembled WGS sequence"/>
</dbReference>
<organism evidence="5 6">
    <name type="scientific">Symbiodinium natans</name>
    <dbReference type="NCBI Taxonomy" id="878477"/>
    <lineage>
        <taxon>Eukaryota</taxon>
        <taxon>Sar</taxon>
        <taxon>Alveolata</taxon>
        <taxon>Dinophyceae</taxon>
        <taxon>Suessiales</taxon>
        <taxon>Symbiodiniaceae</taxon>
        <taxon>Symbiodinium</taxon>
    </lineage>
</organism>
<keyword evidence="2 3" id="KW-0694">RNA-binding</keyword>
<evidence type="ECO:0000256" key="2">
    <source>
        <dbReference type="ARBA" id="ARBA00022884"/>
    </source>
</evidence>
<reference evidence="5" key="1">
    <citation type="submission" date="2021-02" db="EMBL/GenBank/DDBJ databases">
        <authorList>
            <person name="Dougan E. K."/>
            <person name="Rhodes N."/>
            <person name="Thang M."/>
            <person name="Chan C."/>
        </authorList>
    </citation>
    <scope>NUCLEOTIDE SEQUENCE</scope>
</reference>
<evidence type="ECO:0000313" key="6">
    <source>
        <dbReference type="Proteomes" id="UP000604046"/>
    </source>
</evidence>
<feature type="domain" description="RRM" evidence="4">
    <location>
        <begin position="4"/>
        <end position="88"/>
    </location>
</feature>
<dbReference type="SUPFAM" id="SSF54928">
    <property type="entry name" value="RNA-binding domain, RBD"/>
    <property type="match status" value="2"/>
</dbReference>
<dbReference type="PROSITE" id="PS50102">
    <property type="entry name" value="RRM"/>
    <property type="match status" value="2"/>
</dbReference>
<comment type="caution">
    <text evidence="5">The sequence shown here is derived from an EMBL/GenBank/DDBJ whole genome shotgun (WGS) entry which is preliminary data.</text>
</comment>
<dbReference type="GO" id="GO:0003723">
    <property type="term" value="F:RNA binding"/>
    <property type="evidence" value="ECO:0007669"/>
    <property type="project" value="UniProtKB-UniRule"/>
</dbReference>
<feature type="domain" description="RRM" evidence="4">
    <location>
        <begin position="181"/>
        <end position="261"/>
    </location>
</feature>
<dbReference type="SMART" id="SM00360">
    <property type="entry name" value="RRM"/>
    <property type="match status" value="2"/>
</dbReference>
<evidence type="ECO:0000313" key="5">
    <source>
        <dbReference type="EMBL" id="CAE7262313.1"/>
    </source>
</evidence>
<evidence type="ECO:0000256" key="1">
    <source>
        <dbReference type="ARBA" id="ARBA00022737"/>
    </source>
</evidence>
<dbReference type="InterPro" id="IPR000504">
    <property type="entry name" value="RRM_dom"/>
</dbReference>
<dbReference type="InterPro" id="IPR012677">
    <property type="entry name" value="Nucleotide-bd_a/b_plait_sf"/>
</dbReference>
<evidence type="ECO:0000256" key="3">
    <source>
        <dbReference type="PROSITE-ProRule" id="PRU00176"/>
    </source>
</evidence>
<evidence type="ECO:0000259" key="4">
    <source>
        <dbReference type="PROSITE" id="PS50102"/>
    </source>
</evidence>
<dbReference type="PANTHER" id="PTHR24012">
    <property type="entry name" value="RNA BINDING PROTEIN"/>
    <property type="match status" value="1"/>
</dbReference>
<dbReference type="AlphaFoldDB" id="A0A812MG42"/>
<sequence>MGENKLFVGSLPPDITKEEIEFVFKTYGAVTDVHVIAGDRNRSQTGQACAFVMYESREAAETAIQALNSVYKIREDAPNAIQVNWARSGNKGKDGGKGGGGGGWSNNGYGKGDGGNYGGCGGYDGGCGGGFGGCGMQQGGLGESWDSWGKGGGGGGGGCWGGKGGGGGGGWDDGKGGKGGTRLFVGNLPPDVTDDQLQYVFKAYGNVLKTFIMSGKSKSGQNCAFVEYELSDEAETAIQTLHEKYEIKPGSGPIFVKRARNNRPGPY</sequence>
<dbReference type="EMBL" id="CAJNDS010001502">
    <property type="protein sequence ID" value="CAE7262313.1"/>
    <property type="molecule type" value="Genomic_DNA"/>
</dbReference>
<gene>
    <name evidence="5" type="primary">BRN1</name>
    <name evidence="5" type="ORF">SNAT2548_LOCUS13753</name>
</gene>
<dbReference type="OrthoDB" id="410044at2759"/>
<dbReference type="Pfam" id="PF00076">
    <property type="entry name" value="RRM_1"/>
    <property type="match status" value="2"/>
</dbReference>
<dbReference type="InterPro" id="IPR035979">
    <property type="entry name" value="RBD_domain_sf"/>
</dbReference>
<name>A0A812MG42_9DINO</name>
<dbReference type="Gene3D" id="3.30.70.330">
    <property type="match status" value="2"/>
</dbReference>
<keyword evidence="1" id="KW-0677">Repeat</keyword>
<keyword evidence="6" id="KW-1185">Reference proteome</keyword>
<protein>
    <submittedName>
        <fullName evidence="5">BRN1 protein</fullName>
    </submittedName>
</protein>
<dbReference type="CDD" id="cd00590">
    <property type="entry name" value="RRM_SF"/>
    <property type="match status" value="1"/>
</dbReference>
<accession>A0A812MG42</accession>